<evidence type="ECO:0000259" key="3">
    <source>
        <dbReference type="PROSITE" id="PS50004"/>
    </source>
</evidence>
<evidence type="ECO:0000313" key="4">
    <source>
        <dbReference type="EMBL" id="KAG7490867.1"/>
    </source>
</evidence>
<gene>
    <name evidence="4" type="ORF">JOB18_043370</name>
</gene>
<name>A0AAV6QJ96_SOLSE</name>
<dbReference type="EMBL" id="JAGKHQ010000017">
    <property type="protein sequence ID" value="KAG7490867.1"/>
    <property type="molecule type" value="Genomic_DNA"/>
</dbReference>
<evidence type="ECO:0000256" key="2">
    <source>
        <dbReference type="SAM" id="SignalP"/>
    </source>
</evidence>
<feature type="chain" id="PRO_5043540641" evidence="2">
    <location>
        <begin position="21"/>
        <end position="128"/>
    </location>
</feature>
<dbReference type="GO" id="GO:0016020">
    <property type="term" value="C:membrane"/>
    <property type="evidence" value="ECO:0007669"/>
    <property type="project" value="TreeGrafter"/>
</dbReference>
<dbReference type="Pfam" id="PF00168">
    <property type="entry name" value="C2"/>
    <property type="match status" value="1"/>
</dbReference>
<keyword evidence="1 2" id="KW-0732">Signal</keyword>
<dbReference type="SMART" id="SM00239">
    <property type="entry name" value="C2"/>
    <property type="match status" value="1"/>
</dbReference>
<reference evidence="4 5" key="1">
    <citation type="journal article" date="2021" name="Sci. Rep.">
        <title>Chromosome anchoring in Senegalese sole (Solea senegalensis) reveals sex-associated markers and genome rearrangements in flatfish.</title>
        <authorList>
            <person name="Guerrero-Cozar I."/>
            <person name="Gomez-Garrido J."/>
            <person name="Berbel C."/>
            <person name="Martinez-Blanch J.F."/>
            <person name="Alioto T."/>
            <person name="Claros M.G."/>
            <person name="Gagnaire P.A."/>
            <person name="Manchado M."/>
        </authorList>
    </citation>
    <scope>NUCLEOTIDE SEQUENCE [LARGE SCALE GENOMIC DNA]</scope>
    <source>
        <strain evidence="4">Sse05_10M</strain>
    </source>
</reference>
<evidence type="ECO:0000313" key="5">
    <source>
        <dbReference type="Proteomes" id="UP000693946"/>
    </source>
</evidence>
<dbReference type="PANTHER" id="PTHR46096:SF3">
    <property type="entry name" value="PERFORIN-1"/>
    <property type="match status" value="1"/>
</dbReference>
<evidence type="ECO:0000256" key="1">
    <source>
        <dbReference type="ARBA" id="ARBA00022729"/>
    </source>
</evidence>
<dbReference type="PROSITE" id="PS50004">
    <property type="entry name" value="C2"/>
    <property type="match status" value="1"/>
</dbReference>
<dbReference type="InterPro" id="IPR000008">
    <property type="entry name" value="C2_dom"/>
</dbReference>
<dbReference type="Proteomes" id="UP000693946">
    <property type="component" value="Linkage Group LG5"/>
</dbReference>
<protein>
    <submittedName>
        <fullName evidence="4">Perforin-1-like</fullName>
    </submittedName>
</protein>
<dbReference type="GO" id="GO:0001913">
    <property type="term" value="P:T cell mediated cytotoxicity"/>
    <property type="evidence" value="ECO:0007669"/>
    <property type="project" value="TreeGrafter"/>
</dbReference>
<dbReference type="GO" id="GO:0051607">
    <property type="term" value="P:defense response to virus"/>
    <property type="evidence" value="ECO:0007669"/>
    <property type="project" value="TreeGrafter"/>
</dbReference>
<dbReference type="InterPro" id="IPR052784">
    <property type="entry name" value="Perforin-1_pore-forming"/>
</dbReference>
<dbReference type="GO" id="GO:0022829">
    <property type="term" value="F:wide pore channel activity"/>
    <property type="evidence" value="ECO:0007669"/>
    <property type="project" value="TreeGrafter"/>
</dbReference>
<sequence>MASSLPILMLLLCSLTVAEARLKVYNLRATDLPSDFFGTTDGYVKVVCGSYSVGETAVRKNTVNPQWTEVFVCDNVGNNDVLRLEVHDSDIFSDDLVGECETNIRRGTYLNACNLKGGGTLNYDYTLF</sequence>
<feature type="signal peptide" evidence="2">
    <location>
        <begin position="1"/>
        <end position="20"/>
    </location>
</feature>
<accession>A0AAV6QJ96</accession>
<comment type="caution">
    <text evidence="4">The sequence shown here is derived from an EMBL/GenBank/DDBJ whole genome shotgun (WGS) entry which is preliminary data.</text>
</comment>
<dbReference type="AlphaFoldDB" id="A0AAV6QJ96"/>
<organism evidence="4 5">
    <name type="scientific">Solea senegalensis</name>
    <name type="common">Senegalese sole</name>
    <dbReference type="NCBI Taxonomy" id="28829"/>
    <lineage>
        <taxon>Eukaryota</taxon>
        <taxon>Metazoa</taxon>
        <taxon>Chordata</taxon>
        <taxon>Craniata</taxon>
        <taxon>Vertebrata</taxon>
        <taxon>Euteleostomi</taxon>
        <taxon>Actinopterygii</taxon>
        <taxon>Neopterygii</taxon>
        <taxon>Teleostei</taxon>
        <taxon>Neoteleostei</taxon>
        <taxon>Acanthomorphata</taxon>
        <taxon>Carangaria</taxon>
        <taxon>Pleuronectiformes</taxon>
        <taxon>Pleuronectoidei</taxon>
        <taxon>Soleidae</taxon>
        <taxon>Solea</taxon>
    </lineage>
</organism>
<proteinExistence type="predicted"/>
<dbReference type="GO" id="GO:0001771">
    <property type="term" value="P:immunological synapse formation"/>
    <property type="evidence" value="ECO:0007669"/>
    <property type="project" value="TreeGrafter"/>
</dbReference>
<keyword evidence="5" id="KW-1185">Reference proteome</keyword>
<dbReference type="PANTHER" id="PTHR46096">
    <property type="entry name" value="PERFORIN-1"/>
    <property type="match status" value="1"/>
</dbReference>
<feature type="domain" description="C2" evidence="3">
    <location>
        <begin position="2"/>
        <end position="123"/>
    </location>
</feature>